<dbReference type="GO" id="GO:0005737">
    <property type="term" value="C:cytoplasm"/>
    <property type="evidence" value="ECO:0007669"/>
    <property type="project" value="TreeGrafter"/>
</dbReference>
<dbReference type="GeneID" id="13293068"/>
<proteinExistence type="inferred from homology"/>
<dbReference type="EMBL" id="FP929138">
    <property type="protein sequence ID" value="CBY00933.1"/>
    <property type="molecule type" value="Genomic_DNA"/>
</dbReference>
<dbReference type="Proteomes" id="UP000002668">
    <property type="component" value="Genome"/>
</dbReference>
<accession>E5AB92</accession>
<dbReference type="Gene3D" id="3.40.50.1820">
    <property type="entry name" value="alpha/beta hydrolase"/>
    <property type="match status" value="1"/>
</dbReference>
<dbReference type="AlphaFoldDB" id="E5AB92"/>
<gene>
    <name evidence="4" type="ORF">LEMA_P020630.1</name>
</gene>
<dbReference type="GO" id="GO:0008474">
    <property type="term" value="F:palmitoyl-(protein) hydrolase activity"/>
    <property type="evidence" value="ECO:0007669"/>
    <property type="project" value="TreeGrafter"/>
</dbReference>
<feature type="region of interest" description="Disordered" evidence="2">
    <location>
        <begin position="1"/>
        <end position="31"/>
    </location>
</feature>
<reference evidence="5" key="1">
    <citation type="journal article" date="2011" name="Nat. Commun.">
        <title>Effector diversification within compartments of the Leptosphaeria maculans genome affected by Repeat-Induced Point mutations.</title>
        <authorList>
            <person name="Rouxel T."/>
            <person name="Grandaubert J."/>
            <person name="Hane J.K."/>
            <person name="Hoede C."/>
            <person name="van de Wouw A.P."/>
            <person name="Couloux A."/>
            <person name="Dominguez V."/>
            <person name="Anthouard V."/>
            <person name="Bally P."/>
            <person name="Bourras S."/>
            <person name="Cozijnsen A.J."/>
            <person name="Ciuffetti L.M."/>
            <person name="Degrave A."/>
            <person name="Dilmaghani A."/>
            <person name="Duret L."/>
            <person name="Fudal I."/>
            <person name="Goodwin S.B."/>
            <person name="Gout L."/>
            <person name="Glaser N."/>
            <person name="Linglin J."/>
            <person name="Kema G.H.J."/>
            <person name="Lapalu N."/>
            <person name="Lawrence C.B."/>
            <person name="May K."/>
            <person name="Meyer M."/>
            <person name="Ollivier B."/>
            <person name="Poulain J."/>
            <person name="Schoch C.L."/>
            <person name="Simon A."/>
            <person name="Spatafora J.W."/>
            <person name="Stachowiak A."/>
            <person name="Turgeon B.G."/>
            <person name="Tyler B.M."/>
            <person name="Vincent D."/>
            <person name="Weissenbach J."/>
            <person name="Amselem J."/>
            <person name="Quesneville H."/>
            <person name="Oliver R.P."/>
            <person name="Wincker P."/>
            <person name="Balesdent M.-H."/>
            <person name="Howlett B.J."/>
        </authorList>
    </citation>
    <scope>NUCLEOTIDE SEQUENCE [LARGE SCALE GENOMIC DNA]</scope>
    <source>
        <strain evidence="5">JN3 / isolate v23.1.3 / race Av1-4-5-6-7-8</strain>
    </source>
</reference>
<dbReference type="InterPro" id="IPR003140">
    <property type="entry name" value="PLipase/COase/thioEstase"/>
</dbReference>
<evidence type="ECO:0000259" key="3">
    <source>
        <dbReference type="Pfam" id="PF02230"/>
    </source>
</evidence>
<feature type="domain" description="Phospholipase/carboxylesterase/thioesterase" evidence="3">
    <location>
        <begin position="28"/>
        <end position="258"/>
    </location>
</feature>
<dbReference type="InterPro" id="IPR029058">
    <property type="entry name" value="AB_hydrolase_fold"/>
</dbReference>
<feature type="compositionally biased region" description="Low complexity" evidence="2">
    <location>
        <begin position="17"/>
        <end position="29"/>
    </location>
</feature>
<comment type="similarity">
    <text evidence="1">Belongs to the AB hydrolase superfamily. AB hydrolase 2 family.</text>
</comment>
<keyword evidence="5" id="KW-1185">Reference proteome</keyword>
<dbReference type="InParanoid" id="E5AB92"/>
<dbReference type="GO" id="GO:0052689">
    <property type="term" value="F:carboxylic ester hydrolase activity"/>
    <property type="evidence" value="ECO:0007669"/>
    <property type="project" value="TreeGrafter"/>
</dbReference>
<dbReference type="STRING" id="985895.E5AB92"/>
<dbReference type="VEuPathDB" id="FungiDB:LEMA_P020630.1"/>
<dbReference type="Pfam" id="PF02230">
    <property type="entry name" value="Abhydrolase_2"/>
    <property type="match status" value="1"/>
</dbReference>
<dbReference type="PANTHER" id="PTHR10655:SF63">
    <property type="entry name" value="PHOSPHOLIPASE_CARBOXYLESTERASE_THIOESTERASE DOMAIN-CONTAINING PROTEIN"/>
    <property type="match status" value="1"/>
</dbReference>
<dbReference type="eggNOG" id="KOG2112">
    <property type="taxonomic scope" value="Eukaryota"/>
</dbReference>
<evidence type="ECO:0000313" key="4">
    <source>
        <dbReference type="EMBL" id="CBY00933.1"/>
    </source>
</evidence>
<dbReference type="OrthoDB" id="2418081at2759"/>
<dbReference type="HOGENOM" id="CLU_049413_2_0_1"/>
<organism evidence="5">
    <name type="scientific">Leptosphaeria maculans (strain JN3 / isolate v23.1.3 / race Av1-4-5-6-7-8)</name>
    <name type="common">Blackleg fungus</name>
    <name type="synonym">Phoma lingam</name>
    <dbReference type="NCBI Taxonomy" id="985895"/>
    <lineage>
        <taxon>Eukaryota</taxon>
        <taxon>Fungi</taxon>
        <taxon>Dikarya</taxon>
        <taxon>Ascomycota</taxon>
        <taxon>Pezizomycotina</taxon>
        <taxon>Dothideomycetes</taxon>
        <taxon>Pleosporomycetidae</taxon>
        <taxon>Pleosporales</taxon>
        <taxon>Pleosporineae</taxon>
        <taxon>Leptosphaeriaceae</taxon>
        <taxon>Plenodomus</taxon>
        <taxon>Plenodomus lingam/Leptosphaeria maculans species complex</taxon>
    </lineage>
</organism>
<dbReference type="PANTHER" id="PTHR10655">
    <property type="entry name" value="LYSOPHOSPHOLIPASE-RELATED"/>
    <property type="match status" value="1"/>
</dbReference>
<protein>
    <submittedName>
        <fullName evidence="4">Similar to phospholipase/carboxylesterase family protein</fullName>
    </submittedName>
</protein>
<evidence type="ECO:0000313" key="5">
    <source>
        <dbReference type="Proteomes" id="UP000002668"/>
    </source>
</evidence>
<evidence type="ECO:0000256" key="1">
    <source>
        <dbReference type="ARBA" id="ARBA00006499"/>
    </source>
</evidence>
<dbReference type="OMA" id="QGCATAV"/>
<sequence>MYQSSLSTKDPNPPASPTKTPSTTSPQQPHIIPATSAHTHTIIFLHGRGSDAETFAEELFVSRTADGQYFTTRCPGLKWVFPCAPKSHSALDQEEVHQWFNMSSVQRPQEDVEVQRPGLWESVAALRQVMEEEAQRVGGMQNIILAGISQGCATAIFTLLTSGWGVGGFVGLAGWLPLVEEMRDVMNVPGRMKHFVGTPVLLQHCRDDEVVPICNGERLRDKLEEWGMRVQWRDFEKGGHWLQEPEGMHEVVEFMLKCMGASENQ</sequence>
<dbReference type="SUPFAM" id="SSF53474">
    <property type="entry name" value="alpha/beta-Hydrolases"/>
    <property type="match status" value="1"/>
</dbReference>
<dbReference type="RefSeq" id="XP_003844412.1">
    <property type="nucleotide sequence ID" value="XM_003844364.1"/>
</dbReference>
<name>E5AB92_LEPMJ</name>
<dbReference type="InterPro" id="IPR050565">
    <property type="entry name" value="LYPA1-2/EST-like"/>
</dbReference>
<evidence type="ECO:0000256" key="2">
    <source>
        <dbReference type="SAM" id="MobiDB-lite"/>
    </source>
</evidence>
<feature type="compositionally biased region" description="Polar residues" evidence="2">
    <location>
        <begin position="1"/>
        <end position="10"/>
    </location>
</feature>